<dbReference type="GO" id="GO:0043564">
    <property type="term" value="C:Ku70:Ku80 complex"/>
    <property type="evidence" value="ECO:0007669"/>
    <property type="project" value="TreeGrafter"/>
</dbReference>
<evidence type="ECO:0000256" key="5">
    <source>
        <dbReference type="ARBA" id="ARBA00022806"/>
    </source>
</evidence>
<accession>A0AA39LYE5</accession>
<evidence type="ECO:0000313" key="14">
    <source>
        <dbReference type="Proteomes" id="UP001175271"/>
    </source>
</evidence>
<dbReference type="GO" id="GO:0005524">
    <property type="term" value="F:ATP binding"/>
    <property type="evidence" value="ECO:0007669"/>
    <property type="project" value="UniProtKB-KW"/>
</dbReference>
<keyword evidence="9" id="KW-0234">DNA repair</keyword>
<proteinExistence type="predicted"/>
<dbReference type="GO" id="GO:0042162">
    <property type="term" value="F:telomeric DNA binding"/>
    <property type="evidence" value="ECO:0007669"/>
    <property type="project" value="TreeGrafter"/>
</dbReference>
<keyword evidence="2" id="KW-0547">Nucleotide-binding</keyword>
<dbReference type="Gene3D" id="1.10.1600.10">
    <property type="match status" value="1"/>
</dbReference>
<name>A0AA39LYE5_9BILA</name>
<evidence type="ECO:0000256" key="9">
    <source>
        <dbReference type="ARBA" id="ARBA00023204"/>
    </source>
</evidence>
<evidence type="ECO:0000256" key="6">
    <source>
        <dbReference type="ARBA" id="ARBA00022840"/>
    </source>
</evidence>
<evidence type="ECO:0000256" key="3">
    <source>
        <dbReference type="ARBA" id="ARBA00022763"/>
    </source>
</evidence>
<dbReference type="InterPro" id="IPR036465">
    <property type="entry name" value="vWFA_dom_sf"/>
</dbReference>
<dbReference type="Proteomes" id="UP001175271">
    <property type="component" value="Unassembled WGS sequence"/>
</dbReference>
<dbReference type="Gene3D" id="3.40.50.410">
    <property type="entry name" value="von Willebrand factor, type A domain"/>
    <property type="match status" value="1"/>
</dbReference>
<evidence type="ECO:0000259" key="12">
    <source>
        <dbReference type="SMART" id="SM00559"/>
    </source>
</evidence>
<dbReference type="Pfam" id="PF02735">
    <property type="entry name" value="Ku"/>
    <property type="match status" value="1"/>
</dbReference>
<gene>
    <name evidence="13" type="ORF">QR680_007189</name>
</gene>
<keyword evidence="7" id="KW-0238">DNA-binding</keyword>
<dbReference type="GO" id="GO:0016787">
    <property type="term" value="F:hydrolase activity"/>
    <property type="evidence" value="ECO:0007669"/>
    <property type="project" value="UniProtKB-KW"/>
</dbReference>
<dbReference type="GO" id="GO:0006310">
    <property type="term" value="P:DNA recombination"/>
    <property type="evidence" value="ECO:0007669"/>
    <property type="project" value="UniProtKB-KW"/>
</dbReference>
<keyword evidence="3" id="KW-0227">DNA damage</keyword>
<dbReference type="PANTHER" id="PTHR12604:SF4">
    <property type="entry name" value="X-RAY REPAIR CROSS-COMPLEMENTING PROTEIN 5"/>
    <property type="match status" value="1"/>
</dbReference>
<dbReference type="SMART" id="SM00559">
    <property type="entry name" value="Ku78"/>
    <property type="match status" value="1"/>
</dbReference>
<dbReference type="InterPro" id="IPR006164">
    <property type="entry name" value="DNA_bd_Ku70/Ku80"/>
</dbReference>
<dbReference type="GO" id="GO:0006303">
    <property type="term" value="P:double-strand break repair via nonhomologous end joining"/>
    <property type="evidence" value="ECO:0007669"/>
    <property type="project" value="InterPro"/>
</dbReference>
<sequence length="718" mass="81020">MSKAGRAVAFVIDVSPNMASVPEGAKESGIDRARSVVRSVIAANFFTGSNDLFGIVQTCISPDGDGIHCRELETASVDLLKFVDRELREPDTEPETPFECLRLALETIKEKDGKTVTEKTIIYLSNSPNPLEPAEIVPFLEECDEANCQLVVVGKPEREEAPEDLQYCWLSFKDASAGVSHFKGKQTAARNMFCPLIIGAGEHDKINVNMLIKHQTAKPNMKIEHIRGLDGEKLQKVRRDATMMTSHFDREEDEAQEDAGSTWTKPSTSEEPKDYQVKETVRGVMYGCHQVVLNEDDWKESQSVGGSVFRSLRLIMFAKKEDILPEQILKGSLYYVLPKSGDANHSFAFSTLVDAMLETNKVAIVSYVYNIKSKPKLAALIPRLSKKGCRMCYMVYLPFYQDVRSVEFPSLKDVAISDHQKDAMKSFVEQLTLGESDFKPKGILNPMIQKTYTTLLHAALTDDIASKPDCSDLLLNISPDEKMVEKCREIVEVLTKQFPLEKIEKIPRAGTSTTAEPVDWEDIFNEEELSGQIITKIEEEQAAAPLKNIKFESPLVYSMLVKKENEDDSIRAMDQTAGRLASVINTAIEFDDDLQRERALEFLREWRKNSVQYRCPGIYNHFLQDTVRRARENGNFRTFLKCISECQSGGHLESKKGQNGEHRQRLIINAEECPEGGLSAEEEEKFNEQMRYAIRNGDGEHAVLPEVKNEGDEEEWDL</sequence>
<organism evidence="13 14">
    <name type="scientific">Steinernema hermaphroditum</name>
    <dbReference type="NCBI Taxonomy" id="289476"/>
    <lineage>
        <taxon>Eukaryota</taxon>
        <taxon>Metazoa</taxon>
        <taxon>Ecdysozoa</taxon>
        <taxon>Nematoda</taxon>
        <taxon>Chromadorea</taxon>
        <taxon>Rhabditida</taxon>
        <taxon>Tylenchina</taxon>
        <taxon>Panagrolaimomorpha</taxon>
        <taxon>Strongyloidoidea</taxon>
        <taxon>Steinernematidae</taxon>
        <taxon>Steinernema</taxon>
    </lineage>
</organism>
<dbReference type="GO" id="GO:0004386">
    <property type="term" value="F:helicase activity"/>
    <property type="evidence" value="ECO:0007669"/>
    <property type="project" value="UniProtKB-KW"/>
</dbReference>
<dbReference type="SUPFAM" id="SSF53300">
    <property type="entry name" value="vWA-like"/>
    <property type="match status" value="1"/>
</dbReference>
<dbReference type="Gene3D" id="2.40.290.10">
    <property type="match status" value="1"/>
</dbReference>
<dbReference type="GO" id="GO:0003690">
    <property type="term" value="F:double-stranded DNA binding"/>
    <property type="evidence" value="ECO:0007669"/>
    <property type="project" value="TreeGrafter"/>
</dbReference>
<dbReference type="InterPro" id="IPR036494">
    <property type="entry name" value="Ku_C_sf"/>
</dbReference>
<feature type="region of interest" description="Disordered" evidence="11">
    <location>
        <begin position="697"/>
        <end position="718"/>
    </location>
</feature>
<dbReference type="AlphaFoldDB" id="A0AA39LYE5"/>
<keyword evidence="6" id="KW-0067">ATP-binding</keyword>
<comment type="caution">
    <text evidence="13">The sequence shown here is derived from an EMBL/GenBank/DDBJ whole genome shotgun (WGS) entry which is preliminary data.</text>
</comment>
<evidence type="ECO:0000256" key="8">
    <source>
        <dbReference type="ARBA" id="ARBA00023172"/>
    </source>
</evidence>
<keyword evidence="8" id="KW-0233">DNA recombination</keyword>
<protein>
    <recommendedName>
        <fullName evidence="12">Ku domain-containing protein</fullName>
    </recommendedName>
</protein>
<feature type="domain" description="Ku" evidence="12">
    <location>
        <begin position="274"/>
        <end position="414"/>
    </location>
</feature>
<evidence type="ECO:0000256" key="1">
    <source>
        <dbReference type="ARBA" id="ARBA00004123"/>
    </source>
</evidence>
<reference evidence="13" key="1">
    <citation type="submission" date="2023-06" db="EMBL/GenBank/DDBJ databases">
        <title>Genomic analysis of the entomopathogenic nematode Steinernema hermaphroditum.</title>
        <authorList>
            <person name="Schwarz E.M."/>
            <person name="Heppert J.K."/>
            <person name="Baniya A."/>
            <person name="Schwartz H.T."/>
            <person name="Tan C.-H."/>
            <person name="Antoshechkin I."/>
            <person name="Sternberg P.W."/>
            <person name="Goodrich-Blair H."/>
            <person name="Dillman A.R."/>
        </authorList>
    </citation>
    <scope>NUCLEOTIDE SEQUENCE</scope>
    <source>
        <strain evidence="13">PS9179</strain>
        <tissue evidence="13">Whole animal</tissue>
    </source>
</reference>
<evidence type="ECO:0000256" key="10">
    <source>
        <dbReference type="ARBA" id="ARBA00023242"/>
    </source>
</evidence>
<evidence type="ECO:0000256" key="11">
    <source>
        <dbReference type="SAM" id="MobiDB-lite"/>
    </source>
</evidence>
<dbReference type="GO" id="GO:0000723">
    <property type="term" value="P:telomere maintenance"/>
    <property type="evidence" value="ECO:0007669"/>
    <property type="project" value="TreeGrafter"/>
</dbReference>
<keyword evidence="14" id="KW-1185">Reference proteome</keyword>
<dbReference type="PANTHER" id="PTHR12604">
    <property type="entry name" value="KU AUTOANTIGEN DNA HELICASE"/>
    <property type="match status" value="1"/>
</dbReference>
<evidence type="ECO:0000256" key="2">
    <source>
        <dbReference type="ARBA" id="ARBA00022741"/>
    </source>
</evidence>
<keyword evidence="5" id="KW-0347">Helicase</keyword>
<evidence type="ECO:0000256" key="7">
    <source>
        <dbReference type="ARBA" id="ARBA00023125"/>
    </source>
</evidence>
<comment type="subcellular location">
    <subcellularLocation>
        <location evidence="1">Nucleus</location>
    </subcellularLocation>
</comment>
<dbReference type="EMBL" id="JAUCMV010000003">
    <property type="protein sequence ID" value="KAK0414183.1"/>
    <property type="molecule type" value="Genomic_DNA"/>
</dbReference>
<keyword evidence="4" id="KW-0378">Hydrolase</keyword>
<feature type="region of interest" description="Disordered" evidence="11">
    <location>
        <begin position="248"/>
        <end position="274"/>
    </location>
</feature>
<evidence type="ECO:0000313" key="13">
    <source>
        <dbReference type="EMBL" id="KAK0414183.1"/>
    </source>
</evidence>
<feature type="compositionally biased region" description="Basic and acidic residues" evidence="11">
    <location>
        <begin position="697"/>
        <end position="710"/>
    </location>
</feature>
<dbReference type="SUPFAM" id="SSF100939">
    <property type="entry name" value="SPOC domain-like"/>
    <property type="match status" value="1"/>
</dbReference>
<dbReference type="SUPFAM" id="SSF101420">
    <property type="entry name" value="C-terminal domain of Ku80"/>
    <property type="match status" value="1"/>
</dbReference>
<keyword evidence="10" id="KW-0539">Nucleus</keyword>
<evidence type="ECO:0000256" key="4">
    <source>
        <dbReference type="ARBA" id="ARBA00022801"/>
    </source>
</evidence>
<dbReference type="Gene3D" id="1.25.40.240">
    <property type="entry name" value="Ku, C-terminal domain"/>
    <property type="match status" value="1"/>
</dbReference>
<dbReference type="InterPro" id="IPR016194">
    <property type="entry name" value="SPOC-like_C_dom_sf"/>
</dbReference>